<keyword evidence="1" id="KW-0472">Membrane</keyword>
<keyword evidence="1" id="KW-1133">Transmembrane helix</keyword>
<dbReference type="NCBIfam" id="NF033488">
    <property type="entry name" value="lmo0937_fam_TM"/>
    <property type="match status" value="1"/>
</dbReference>
<dbReference type="RefSeq" id="WP_168008523.1">
    <property type="nucleotide sequence ID" value="NZ_JAATHJ010000029.1"/>
</dbReference>
<dbReference type="Pfam" id="PF18919">
    <property type="entry name" value="DUF5670"/>
    <property type="match status" value="1"/>
</dbReference>
<keyword evidence="3" id="KW-1185">Reference proteome</keyword>
<protein>
    <submittedName>
        <fullName evidence="2">Lmo0937 family membrane protein</fullName>
    </submittedName>
</protein>
<dbReference type="Proteomes" id="UP000752012">
    <property type="component" value="Unassembled WGS sequence"/>
</dbReference>
<dbReference type="InterPro" id="IPR043727">
    <property type="entry name" value="Lmo0937-like"/>
</dbReference>
<sequence>MLWTIISILLLIWLVGLVIDVAGGFIHLLLIIVLVVFIIRMIRGR</sequence>
<feature type="transmembrane region" description="Helical" evidence="1">
    <location>
        <begin position="6"/>
        <end position="39"/>
    </location>
</feature>
<proteinExistence type="predicted"/>
<accession>A0A969PQU9</accession>
<comment type="caution">
    <text evidence="2">The sequence shown here is derived from an EMBL/GenBank/DDBJ whole genome shotgun (WGS) entry which is preliminary data.</text>
</comment>
<organism evidence="2 3">
    <name type="scientific">Alkalicoccus luteus</name>
    <dbReference type="NCBI Taxonomy" id="1237094"/>
    <lineage>
        <taxon>Bacteria</taxon>
        <taxon>Bacillati</taxon>
        <taxon>Bacillota</taxon>
        <taxon>Bacilli</taxon>
        <taxon>Bacillales</taxon>
        <taxon>Bacillaceae</taxon>
        <taxon>Alkalicoccus</taxon>
    </lineage>
</organism>
<evidence type="ECO:0000313" key="3">
    <source>
        <dbReference type="Proteomes" id="UP000752012"/>
    </source>
</evidence>
<name>A0A969PQU9_9BACI</name>
<keyword evidence="1" id="KW-0812">Transmembrane</keyword>
<dbReference type="EMBL" id="JAATHJ010000029">
    <property type="protein sequence ID" value="NJP38741.1"/>
    <property type="molecule type" value="Genomic_DNA"/>
</dbReference>
<evidence type="ECO:0000256" key="1">
    <source>
        <dbReference type="SAM" id="Phobius"/>
    </source>
</evidence>
<evidence type="ECO:0000313" key="2">
    <source>
        <dbReference type="EMBL" id="NJP38741.1"/>
    </source>
</evidence>
<dbReference type="AlphaFoldDB" id="A0A969PQU9"/>
<reference evidence="2 3" key="1">
    <citation type="submission" date="2020-03" db="EMBL/GenBank/DDBJ databases">
        <title>Assessment of the enzymatic potential of alkaline-tolerant lipase obtained from Bacillus luteus H11 (technogenic soil) for the bioremediation of saline soils contaminated with petroleum substances.</title>
        <authorList>
            <person name="Kalwasinska A."/>
        </authorList>
    </citation>
    <scope>NUCLEOTIDE SEQUENCE [LARGE SCALE GENOMIC DNA]</scope>
    <source>
        <strain evidence="2 3">H11</strain>
    </source>
</reference>
<gene>
    <name evidence="2" type="ORF">HCN83_14325</name>
</gene>